<evidence type="ECO:0000256" key="2">
    <source>
        <dbReference type="ARBA" id="ARBA00022723"/>
    </source>
</evidence>
<dbReference type="SUPFAM" id="SSF57701">
    <property type="entry name" value="Zn2/Cys6 DNA-binding domain"/>
    <property type="match status" value="1"/>
</dbReference>
<feature type="compositionally biased region" description="Basic residues" evidence="8">
    <location>
        <begin position="223"/>
        <end position="241"/>
    </location>
</feature>
<dbReference type="PROSITE" id="PS00463">
    <property type="entry name" value="ZN2_CY6_FUNGAL_1"/>
    <property type="match status" value="1"/>
</dbReference>
<feature type="region of interest" description="Disordered" evidence="8">
    <location>
        <begin position="314"/>
        <end position="403"/>
    </location>
</feature>
<feature type="compositionally biased region" description="Low complexity" evidence="8">
    <location>
        <begin position="205"/>
        <end position="222"/>
    </location>
</feature>
<evidence type="ECO:0000256" key="4">
    <source>
        <dbReference type="ARBA" id="ARBA00023015"/>
    </source>
</evidence>
<keyword evidence="2" id="KW-0479">Metal-binding</keyword>
<dbReference type="PANTHER" id="PTHR31313:SF78">
    <property type="entry name" value="TRANSCRIPTION FACTOR DOMAIN-CONTAINING PROTEIN"/>
    <property type="match status" value="1"/>
</dbReference>
<sequence>MSSPDSKPNATDSGRVRSSRACLSCSRRKVKCDGLQPCNNCSKDSSLCEYGAQKKRGPPKGCDPRGGRKKRALEPSSADSKPSPPTKVSPPSTAVDSAAPRSLFPSRGSNVAEHLPAAHTLGRPDLPRSPLTPPKREAYPTSQPAVASSLSAKASFDARFASDDRPASTSYQPRDPPSSWSRTSFEPPSTSSPPYSRHSPHRVDSASASSTSHAHHYLQPQHPAHHHPDHHHHHHHHHHHPDHSWPSTSSTDRHSQHQTASTSHSYDTYPLQAPLRDYPRASPLPSHRSMPPPPPHASLAEAAVHSLTSARSNAAIPTSTYPSPRPHPSRTLHDSPAAHHQSGASAYDRASTLPSASSLTRRHPVSASRLTETATTSAPSAGQWAASTPQPSTGLESSSPAFTNASHGYSPSMAALHHRSWYAGSQPPSPLGPASGPRSQVSSPGTHWNEHHARYSPAAADHLHPSSSKLHLEDRLPAHILQRLLDIYITFVHPHWPIVYLPSIASLHSLRHTRPVVFEAILAVASNTFDAYLDSASKDDQQSSIPVLEMLYAESPQSTEPAYKSNELRDHFLQRVKARIFEGKFTQDIGTIQAAILVSVIELGCGHTSSAFQFGGIACRMALDMNLHRCTASSPCSSGFAGHRESGRYNDASDKTTNGRAEPHRSAAQFQERLRVFWACYIVDKILSTALDKPAQLRSAEIEADWPSVQEADEYDLWLNETTRKFVDKSQLPYLEGVKVHALSSFKAWAEVMAILERILEEVYSPQAKRDRRRTKGTSDYEALLRLNDRLAKWRADLPPHLRWSGTWTSPELLPSASTRRSTAERKECDPHRGFPPQILTMRSWYCICLILLHRPRVPRLLNRSRERSTSSADESASVGAEDQKDPTGKRGQAAATRAGRVSPFAHDKGPELAGLDICNAAAKEVCDILHVYGSSFRIRKISSSWVYLIFQTATIHAALAASKSVVVFKARQSSIWSRRGSVGPPHEQPPTGTDSAPIADEADLHAAGSGDPEAHRVTEAELEGSSELVKSSALYLAECVRYLKRIGPTWRSASHHVAVLRNLCIASAQARPLSPSMKHATANGNASQASNPASAGVKIEDHASESDLHRMLDAAAGHTPQHGGAPVLDTTAMDTAQQNGQHAYHDPGNRTAPVPLSAIDPTASSNLSLSTTHGLPPPYLPPPNYTAPHDQMLATSGMPVDHPQQQQQQLMQETMYAINANDSAFWASMPVASEGYNEWDEFFKTFNPGAGADYASQQVNYHPTAALDLITALQDPNRLLSSLQHHHQQQQQQHQQQRH</sequence>
<dbReference type="InterPro" id="IPR036864">
    <property type="entry name" value="Zn2-C6_fun-type_DNA-bd_sf"/>
</dbReference>
<evidence type="ECO:0000256" key="3">
    <source>
        <dbReference type="ARBA" id="ARBA00022833"/>
    </source>
</evidence>
<dbReference type="VEuPathDB" id="FungiDB:sr16786"/>
<feature type="compositionally biased region" description="Polar residues" evidence="8">
    <location>
        <begin position="1"/>
        <end position="12"/>
    </location>
</feature>
<evidence type="ECO:0000256" key="5">
    <source>
        <dbReference type="ARBA" id="ARBA00023125"/>
    </source>
</evidence>
<keyword evidence="7" id="KW-0539">Nucleus</keyword>
<dbReference type="InterPro" id="IPR007219">
    <property type="entry name" value="XnlR_reg_dom"/>
</dbReference>
<dbReference type="InterPro" id="IPR051615">
    <property type="entry name" value="Transcr_Regulatory_Elem"/>
</dbReference>
<evidence type="ECO:0000256" key="8">
    <source>
        <dbReference type="SAM" id="MobiDB-lite"/>
    </source>
</evidence>
<dbReference type="SMART" id="SM00906">
    <property type="entry name" value="Fungal_trans"/>
    <property type="match status" value="1"/>
</dbReference>
<reference evidence="10 11" key="1">
    <citation type="journal article" date="2010" name="Science">
        <title>Pathogenicity determinants in smut fungi revealed by genome comparison.</title>
        <authorList>
            <person name="Schirawski J."/>
            <person name="Mannhaupt G."/>
            <person name="Muench K."/>
            <person name="Brefort T."/>
            <person name="Schipper K."/>
            <person name="Doehlemann G."/>
            <person name="Di Stasio M."/>
            <person name="Roessel N."/>
            <person name="Mendoza-Mendoza A."/>
            <person name="Pester D."/>
            <person name="Mueller O."/>
            <person name="Winterberg B."/>
            <person name="Meyer E."/>
            <person name="Ghareeb H."/>
            <person name="Wollenberg T."/>
            <person name="Muensterkoetter M."/>
            <person name="Wong P."/>
            <person name="Walter M."/>
            <person name="Stukenbrock E."/>
            <person name="Gueldener U."/>
            <person name="Kahmann R."/>
        </authorList>
    </citation>
    <scope>NUCLEOTIDE SEQUENCE [LARGE SCALE GENOMIC DNA]</scope>
    <source>
        <strain evidence="11">SRZ2</strain>
    </source>
</reference>
<proteinExistence type="predicted"/>
<name>E6ZWC0_SPORE</name>
<dbReference type="InterPro" id="IPR001138">
    <property type="entry name" value="Zn2Cys6_DnaBD"/>
</dbReference>
<dbReference type="GO" id="GO:0000981">
    <property type="term" value="F:DNA-binding transcription factor activity, RNA polymerase II-specific"/>
    <property type="evidence" value="ECO:0007669"/>
    <property type="project" value="InterPro"/>
</dbReference>
<dbReference type="PANTHER" id="PTHR31313">
    <property type="entry name" value="TY1 ENHANCER ACTIVATOR"/>
    <property type="match status" value="1"/>
</dbReference>
<feature type="region of interest" description="Disordered" evidence="8">
    <location>
        <begin position="421"/>
        <end position="450"/>
    </location>
</feature>
<dbReference type="GO" id="GO:0008270">
    <property type="term" value="F:zinc ion binding"/>
    <property type="evidence" value="ECO:0007669"/>
    <property type="project" value="InterPro"/>
</dbReference>
<keyword evidence="11" id="KW-1185">Reference proteome</keyword>
<keyword evidence="4" id="KW-0805">Transcription regulation</keyword>
<feature type="compositionally biased region" description="Polar residues" evidence="8">
    <location>
        <begin position="1083"/>
        <end position="1094"/>
    </location>
</feature>
<dbReference type="Pfam" id="PF00172">
    <property type="entry name" value="Zn_clus"/>
    <property type="match status" value="1"/>
</dbReference>
<gene>
    <name evidence="10" type="ORF">sr16786</name>
</gene>
<dbReference type="OrthoDB" id="2428527at2759"/>
<feature type="region of interest" description="Disordered" evidence="8">
    <location>
        <begin position="1076"/>
        <end position="1096"/>
    </location>
</feature>
<comment type="subcellular location">
    <subcellularLocation>
        <location evidence="1">Nucleus</location>
    </subcellularLocation>
</comment>
<dbReference type="HOGENOM" id="CLU_268736_0_0_1"/>
<organism evidence="10 11">
    <name type="scientific">Sporisorium reilianum (strain SRZ2)</name>
    <name type="common">Maize head smut fungus</name>
    <dbReference type="NCBI Taxonomy" id="999809"/>
    <lineage>
        <taxon>Eukaryota</taxon>
        <taxon>Fungi</taxon>
        <taxon>Dikarya</taxon>
        <taxon>Basidiomycota</taxon>
        <taxon>Ustilaginomycotina</taxon>
        <taxon>Ustilaginomycetes</taxon>
        <taxon>Ustilaginales</taxon>
        <taxon>Ustilaginaceae</taxon>
        <taxon>Sporisorium</taxon>
    </lineage>
</organism>
<evidence type="ECO:0000256" key="1">
    <source>
        <dbReference type="ARBA" id="ARBA00004123"/>
    </source>
</evidence>
<accession>E6ZWC0</accession>
<evidence type="ECO:0000256" key="6">
    <source>
        <dbReference type="ARBA" id="ARBA00023163"/>
    </source>
</evidence>
<dbReference type="Gene3D" id="4.10.240.10">
    <property type="entry name" value="Zn(2)-C6 fungal-type DNA-binding domain"/>
    <property type="match status" value="1"/>
</dbReference>
<feature type="compositionally biased region" description="Polar residues" evidence="8">
    <location>
        <begin position="140"/>
        <end position="152"/>
    </location>
</feature>
<feature type="region of interest" description="Disordered" evidence="8">
    <location>
        <begin position="978"/>
        <end position="999"/>
    </location>
</feature>
<dbReference type="CDD" id="cd12148">
    <property type="entry name" value="fungal_TF_MHR"/>
    <property type="match status" value="1"/>
</dbReference>
<feature type="region of interest" description="Disordered" evidence="8">
    <location>
        <begin position="1"/>
        <end position="21"/>
    </location>
</feature>
<dbReference type="eggNOG" id="ENOG502SA7E">
    <property type="taxonomic scope" value="Eukaryota"/>
</dbReference>
<feature type="domain" description="Zn(2)-C6 fungal-type" evidence="9">
    <location>
        <begin position="21"/>
        <end position="50"/>
    </location>
</feature>
<feature type="compositionally biased region" description="Low complexity" evidence="8">
    <location>
        <begin position="181"/>
        <end position="197"/>
    </location>
</feature>
<evidence type="ECO:0000313" key="10">
    <source>
        <dbReference type="EMBL" id="CBQ71527.1"/>
    </source>
</evidence>
<keyword evidence="6" id="KW-0804">Transcription</keyword>
<protein>
    <recommendedName>
        <fullName evidence="9">Zn(2)-C6 fungal-type domain-containing protein</fullName>
    </recommendedName>
</protein>
<dbReference type="EMBL" id="FQ311444">
    <property type="protein sequence ID" value="CBQ71527.1"/>
    <property type="molecule type" value="Genomic_DNA"/>
</dbReference>
<feature type="compositionally biased region" description="Polar residues" evidence="8">
    <location>
        <begin position="368"/>
        <end position="403"/>
    </location>
</feature>
<keyword evidence="3" id="KW-0862">Zinc</keyword>
<dbReference type="Proteomes" id="UP000008867">
    <property type="component" value="Chromosome 22"/>
</dbReference>
<dbReference type="GO" id="GO:0006351">
    <property type="term" value="P:DNA-templated transcription"/>
    <property type="evidence" value="ECO:0007669"/>
    <property type="project" value="InterPro"/>
</dbReference>
<dbReference type="GO" id="GO:0005634">
    <property type="term" value="C:nucleus"/>
    <property type="evidence" value="ECO:0007669"/>
    <property type="project" value="UniProtKB-SubCell"/>
</dbReference>
<dbReference type="PROSITE" id="PS50048">
    <property type="entry name" value="ZN2_CY6_FUNGAL_2"/>
    <property type="match status" value="1"/>
</dbReference>
<feature type="region of interest" description="Disordered" evidence="8">
    <location>
        <begin position="864"/>
        <end position="906"/>
    </location>
</feature>
<feature type="region of interest" description="Disordered" evidence="8">
    <location>
        <begin position="39"/>
        <end position="298"/>
    </location>
</feature>
<evidence type="ECO:0000259" key="9">
    <source>
        <dbReference type="PROSITE" id="PS50048"/>
    </source>
</evidence>
<dbReference type="GO" id="GO:0003677">
    <property type="term" value="F:DNA binding"/>
    <property type="evidence" value="ECO:0007669"/>
    <property type="project" value="UniProtKB-KW"/>
</dbReference>
<dbReference type="SMART" id="SM00066">
    <property type="entry name" value="GAL4"/>
    <property type="match status" value="1"/>
</dbReference>
<keyword evidence="5" id="KW-0238">DNA-binding</keyword>
<evidence type="ECO:0000313" key="11">
    <source>
        <dbReference type="Proteomes" id="UP000008867"/>
    </source>
</evidence>
<feature type="compositionally biased region" description="Polar residues" evidence="8">
    <location>
        <begin position="437"/>
        <end position="446"/>
    </location>
</feature>
<evidence type="ECO:0000256" key="7">
    <source>
        <dbReference type="ARBA" id="ARBA00023242"/>
    </source>
</evidence>
<dbReference type="Pfam" id="PF04082">
    <property type="entry name" value="Fungal_trans"/>
    <property type="match status" value="1"/>
</dbReference>
<dbReference type="CDD" id="cd00067">
    <property type="entry name" value="GAL4"/>
    <property type="match status" value="1"/>
</dbReference>